<dbReference type="Pfam" id="PF01381">
    <property type="entry name" value="HTH_3"/>
    <property type="match status" value="1"/>
</dbReference>
<protein>
    <submittedName>
        <fullName evidence="3">Transcriptional regulator, contains XRE-family HTH domain</fullName>
    </submittedName>
</protein>
<gene>
    <name evidence="3" type="ORF">SAMN04488055_1770</name>
</gene>
<dbReference type="GO" id="GO:0003700">
    <property type="term" value="F:DNA-binding transcription factor activity"/>
    <property type="evidence" value="ECO:0007669"/>
    <property type="project" value="TreeGrafter"/>
</dbReference>
<dbReference type="Gene3D" id="1.10.260.40">
    <property type="entry name" value="lambda repressor-like DNA-binding domains"/>
    <property type="match status" value="1"/>
</dbReference>
<accession>A0A1N6EQV2</accession>
<dbReference type="InterPro" id="IPR010982">
    <property type="entry name" value="Lambda_DNA-bd_dom_sf"/>
</dbReference>
<dbReference type="InterPro" id="IPR050807">
    <property type="entry name" value="TransReg_Diox_bact_type"/>
</dbReference>
<evidence type="ECO:0000259" key="2">
    <source>
        <dbReference type="PROSITE" id="PS50943"/>
    </source>
</evidence>
<keyword evidence="1" id="KW-0238">DNA-binding</keyword>
<dbReference type="SMART" id="SM00530">
    <property type="entry name" value="HTH_XRE"/>
    <property type="match status" value="1"/>
</dbReference>
<dbReference type="AlphaFoldDB" id="A0A1N6EQV2"/>
<dbReference type="CDD" id="cd00093">
    <property type="entry name" value="HTH_XRE"/>
    <property type="match status" value="1"/>
</dbReference>
<dbReference type="RefSeq" id="WP_074238889.1">
    <property type="nucleotide sequence ID" value="NZ_FSRA01000001.1"/>
</dbReference>
<dbReference type="PANTHER" id="PTHR46797:SF1">
    <property type="entry name" value="METHYLPHOSPHONATE SYNTHASE"/>
    <property type="match status" value="1"/>
</dbReference>
<sequence length="225" mass="26221">MTKIGANIKKIRTTKGLSQQAFADLFELTRGNISSYEENRAEPRIDTVVRIANHFCIPLDNFVKQSLTINEILQFNGDKLIDDANRIINLQMREVPFMNDNIYMKCSHRELQFNEWGTFPKLVLPEAGNLQLVALTFNHNIPRHASTSQFQVNDVLIFEEVTQQNIHLCQHKTGLYAAEQEIMIGQFEMKDGQIDLVLNDFKKHRFNFKQEKLFWKLFGVYQRVG</sequence>
<dbReference type="OrthoDB" id="3831186at2"/>
<dbReference type="EMBL" id="FSRA01000001">
    <property type="protein sequence ID" value="SIN85416.1"/>
    <property type="molecule type" value="Genomic_DNA"/>
</dbReference>
<evidence type="ECO:0000313" key="3">
    <source>
        <dbReference type="EMBL" id="SIN85416.1"/>
    </source>
</evidence>
<dbReference type="STRING" id="536979.SAMN04488055_1770"/>
<keyword evidence="4" id="KW-1185">Reference proteome</keyword>
<dbReference type="PANTHER" id="PTHR46797">
    <property type="entry name" value="HTH-TYPE TRANSCRIPTIONAL REGULATOR"/>
    <property type="match status" value="1"/>
</dbReference>
<dbReference type="GO" id="GO:0003677">
    <property type="term" value="F:DNA binding"/>
    <property type="evidence" value="ECO:0007669"/>
    <property type="project" value="UniProtKB-KW"/>
</dbReference>
<reference evidence="3 4" key="1">
    <citation type="submission" date="2016-11" db="EMBL/GenBank/DDBJ databases">
        <authorList>
            <person name="Jaros S."/>
            <person name="Januszkiewicz K."/>
            <person name="Wedrychowicz H."/>
        </authorList>
    </citation>
    <scope>NUCLEOTIDE SEQUENCE [LARGE SCALE GENOMIC DNA]</scope>
    <source>
        <strain evidence="3 4">DSM 24787</strain>
    </source>
</reference>
<feature type="domain" description="HTH cro/C1-type" evidence="2">
    <location>
        <begin position="8"/>
        <end position="62"/>
    </location>
</feature>
<evidence type="ECO:0000313" key="4">
    <source>
        <dbReference type="Proteomes" id="UP000185003"/>
    </source>
</evidence>
<proteinExistence type="predicted"/>
<dbReference type="PROSITE" id="PS50943">
    <property type="entry name" value="HTH_CROC1"/>
    <property type="match status" value="1"/>
</dbReference>
<dbReference type="InterPro" id="IPR001387">
    <property type="entry name" value="Cro/C1-type_HTH"/>
</dbReference>
<organism evidence="3 4">
    <name type="scientific">Chitinophaga niabensis</name>
    <dbReference type="NCBI Taxonomy" id="536979"/>
    <lineage>
        <taxon>Bacteria</taxon>
        <taxon>Pseudomonadati</taxon>
        <taxon>Bacteroidota</taxon>
        <taxon>Chitinophagia</taxon>
        <taxon>Chitinophagales</taxon>
        <taxon>Chitinophagaceae</taxon>
        <taxon>Chitinophaga</taxon>
    </lineage>
</organism>
<dbReference type="GO" id="GO:0005829">
    <property type="term" value="C:cytosol"/>
    <property type="evidence" value="ECO:0007669"/>
    <property type="project" value="TreeGrafter"/>
</dbReference>
<dbReference type="SUPFAM" id="SSF47413">
    <property type="entry name" value="lambda repressor-like DNA-binding domains"/>
    <property type="match status" value="1"/>
</dbReference>
<dbReference type="Proteomes" id="UP000185003">
    <property type="component" value="Unassembled WGS sequence"/>
</dbReference>
<evidence type="ECO:0000256" key="1">
    <source>
        <dbReference type="ARBA" id="ARBA00023125"/>
    </source>
</evidence>
<name>A0A1N6EQV2_9BACT</name>